<dbReference type="GO" id="GO:0071966">
    <property type="term" value="P:fungal-type cell wall polysaccharide metabolic process"/>
    <property type="evidence" value="ECO:0007669"/>
    <property type="project" value="TreeGrafter"/>
</dbReference>
<dbReference type="PANTHER" id="PTHR34154">
    <property type="entry name" value="ALKALI-SENSITIVE LINKAGE PROTEIN 1"/>
    <property type="match status" value="1"/>
</dbReference>
<keyword evidence="4" id="KW-1185">Reference proteome</keyword>
<evidence type="ECO:0000259" key="2">
    <source>
        <dbReference type="Pfam" id="PF11790"/>
    </source>
</evidence>
<dbReference type="InterPro" id="IPR024655">
    <property type="entry name" value="Asl1_glyco_hydro_catalytic"/>
</dbReference>
<gene>
    <name evidence="3" type="ORF">FFLO_03319</name>
</gene>
<dbReference type="SUPFAM" id="SSF51445">
    <property type="entry name" value="(Trans)glycosidases"/>
    <property type="match status" value="1"/>
</dbReference>
<dbReference type="PANTHER" id="PTHR34154:SF3">
    <property type="entry name" value="ALKALI-SENSITIVE LINKAGE PROTEIN 1"/>
    <property type="match status" value="1"/>
</dbReference>
<evidence type="ECO:0000313" key="3">
    <source>
        <dbReference type="EMBL" id="KAG7544280.1"/>
    </source>
</evidence>
<accession>A0A8K0NNB6</accession>
<sequence>MNPAAPTATVQGPPEGITSTGTAESAPLQSDVVGEKTVTSAADPSQGIPTGGEIVPITSVLESGYSILPTVVPTGTMSMSAAEPAPTAGTRGDCNATAPAEAGKGKAGLGWMKDSGECASDFLQPGNKVSWGWNWSAKRELVPAVLDFVPILFGGDNDTISGFREAKDQWGFGVTSVMSLYEPHLAERANITAENAAGIHKEVMNGMKGVYEIGGPVMSQDTTGSIEVAKKWYTDFYVACDQGCVIDFLPIAIYGTDITKSIGQITEWYNLFGASNGTPIWIVEMDCRDLSTAQGCPAEAAEAYARALLDWADSTEWVHRYAWFDAFVTAGSDKDNGNSLVTSTGTLSDLGRRYAYGPAQ</sequence>
<dbReference type="Proteomes" id="UP000812966">
    <property type="component" value="Unassembled WGS sequence"/>
</dbReference>
<protein>
    <recommendedName>
        <fullName evidence="2">Asl1-like glycosyl hydrolase catalytic domain-containing protein</fullName>
    </recommendedName>
</protein>
<dbReference type="Pfam" id="PF11790">
    <property type="entry name" value="Glyco_hydro_cc"/>
    <property type="match status" value="1"/>
</dbReference>
<evidence type="ECO:0000313" key="4">
    <source>
        <dbReference type="Proteomes" id="UP000812966"/>
    </source>
</evidence>
<reference evidence="3" key="1">
    <citation type="submission" date="2020-04" db="EMBL/GenBank/DDBJ databases">
        <title>Analysis of mating type loci in Filobasidium floriforme.</title>
        <authorList>
            <person name="Nowrousian M."/>
        </authorList>
    </citation>
    <scope>NUCLEOTIDE SEQUENCE</scope>
    <source>
        <strain evidence="3">CBS 6242</strain>
    </source>
</reference>
<dbReference type="GO" id="GO:0009277">
    <property type="term" value="C:fungal-type cell wall"/>
    <property type="evidence" value="ECO:0007669"/>
    <property type="project" value="TreeGrafter"/>
</dbReference>
<dbReference type="EMBL" id="JABELV010000060">
    <property type="protein sequence ID" value="KAG7544280.1"/>
    <property type="molecule type" value="Genomic_DNA"/>
</dbReference>
<dbReference type="InterPro" id="IPR017853">
    <property type="entry name" value="GH"/>
</dbReference>
<feature type="region of interest" description="Disordered" evidence="1">
    <location>
        <begin position="1"/>
        <end position="52"/>
    </location>
</feature>
<evidence type="ECO:0000256" key="1">
    <source>
        <dbReference type="SAM" id="MobiDB-lite"/>
    </source>
</evidence>
<name>A0A8K0NNB6_9TREE</name>
<feature type="domain" description="Asl1-like glycosyl hydrolase catalytic" evidence="2">
    <location>
        <begin position="117"/>
        <end position="354"/>
    </location>
</feature>
<dbReference type="InterPro" id="IPR053183">
    <property type="entry name" value="ASL1"/>
</dbReference>
<dbReference type="Gene3D" id="3.20.20.80">
    <property type="entry name" value="Glycosidases"/>
    <property type="match status" value="1"/>
</dbReference>
<comment type="caution">
    <text evidence="3">The sequence shown here is derived from an EMBL/GenBank/DDBJ whole genome shotgun (WGS) entry which is preliminary data.</text>
</comment>
<dbReference type="AlphaFoldDB" id="A0A8K0NNB6"/>
<proteinExistence type="predicted"/>
<organism evidence="3 4">
    <name type="scientific">Filobasidium floriforme</name>
    <dbReference type="NCBI Taxonomy" id="5210"/>
    <lineage>
        <taxon>Eukaryota</taxon>
        <taxon>Fungi</taxon>
        <taxon>Dikarya</taxon>
        <taxon>Basidiomycota</taxon>
        <taxon>Agaricomycotina</taxon>
        <taxon>Tremellomycetes</taxon>
        <taxon>Filobasidiales</taxon>
        <taxon>Filobasidiaceae</taxon>
        <taxon>Filobasidium</taxon>
    </lineage>
</organism>